<evidence type="ECO:0000256" key="9">
    <source>
        <dbReference type="SAM" id="MobiDB-lite"/>
    </source>
</evidence>
<accession>A0A9P9YUQ9</accession>
<keyword evidence="6" id="KW-0963">Cytoplasm</keyword>
<dbReference type="Pfam" id="PF00225">
    <property type="entry name" value="Kinesin"/>
    <property type="match status" value="1"/>
</dbReference>
<feature type="coiled-coil region" evidence="8">
    <location>
        <begin position="1090"/>
        <end position="1193"/>
    </location>
</feature>
<comment type="caution">
    <text evidence="11">The sequence shown here is derived from an EMBL/GenBank/DDBJ whole genome shotgun (WGS) entry which is preliminary data.</text>
</comment>
<dbReference type="PANTHER" id="PTHR47968:SF75">
    <property type="entry name" value="CENTROMERE-ASSOCIATED PROTEIN E"/>
    <property type="match status" value="1"/>
</dbReference>
<dbReference type="PROSITE" id="PS00411">
    <property type="entry name" value="KINESIN_MOTOR_1"/>
    <property type="match status" value="1"/>
</dbReference>
<feature type="region of interest" description="Disordered" evidence="9">
    <location>
        <begin position="2029"/>
        <end position="2050"/>
    </location>
</feature>
<gene>
    <name evidence="11" type="ORF">M5D96_004826</name>
</gene>
<dbReference type="SUPFAM" id="SSF57997">
    <property type="entry name" value="Tropomyosin"/>
    <property type="match status" value="1"/>
</dbReference>
<keyword evidence="6" id="KW-0206">Cytoskeleton</keyword>
<dbReference type="InterPro" id="IPR001752">
    <property type="entry name" value="Kinesin_motor_dom"/>
</dbReference>
<sequence>MASKNASSIQVCIKVRPCEPGLTSLWQVKEGRSIHLADSHAEPCVFDYVFGEGASNQEVFDRMAKHIVHACMQGFNGTIFAYGQTSSGKTHTMMGDGQNPGVMVLAAKEIFQQISSETDRDFLLRVGYIEIYNEKIYDLLNKKNQDLKIHESGNGIVTVNCEECIITGEEDLLRLLCTGNKERTVGETSHSHAIFRIIIESRKSDRSDDDVVIQSVLNLVDLAGSERANHSAARGCQSLLFLSNVIKSLSENADKFVSFRSSKLTRILQASLGGKAFTSIICTINPAIMEESQSTLSFATRAKKIRIKPQVNEMVSEATMMKRIEREIKMNRDKLAEEERKNESQLKVQDLERRIKRDMLKIISSSSLNDQRLQKRRCTWTSPASGPEAETATTLLPALSEESRLPRPSKTSNLPKPMFYPNSNHSNRRDVAPKTISINPALKEEFVPADSMDFIPAVPKLLEKEAASNIPSVIKKEQQSIQNCDALQAEVSALTASNQVANETIEKYEEQVKRLKETIERLEMENSEAAVNHELRIESHKTKSKQVESELLSALSEKDSTIESLQQSLQKLSRDVLRNSKEEHMRTMCPDLESSCERICNKCQELEHLLPAADATGLESIACQCDQLRAEIAATRTKLESVQSAFSQASCEVSQRTTDCERLSRQISSAQDDFGLLQARYDTLEKQGQAQQLAIENMQAEYHSIQRKYQKLQLEYDRLEQRSEEQCQQLQADNAKLQAEIGTLKQRVEEAQRQLLEAPNPESLAEEFKAQNRELKAQLSDLQANFAEIQSEYDCLSNQLMESVQENDALREELKQRPSSFEVDSMKSSGVGTECSEPEHDLDQDSDLLQQFVQLSESINQIELQHHSGCSRLFRAINLDRDLEEPGLKLCLESADFIASDSRQLDTSDSISLKGSFKQHRFQIRRLTQEQADMGEEERLRSVISQLEQEVKEKNTLIGDAEATINELREQIISLESAFVEKSILENMVEDYQRQIESLEKQNARDQPDKVTTESSMSDSLLECPPDEETLIACHTSPAKRDHESQEVVTLKESLAELKTKVCHLQAELESQLKQMQLKDSNIAKLQTDIEEMGERCLSMELRVAELEEDAHQKQELLDRQAQKLSDDLSLIDQLQQRNANLVDRSIKAEESLKLERAKQEQTIAAYDYEKQVEELEESLKRAKENLCILEKQKTDEINAIQLEYMVKMETSEHENRAKFRSYSQELEASKERYESSVATLRDQLSQAGEELSSVTARCQAELEGIRGILQEKITHAEEERSKLTAQHQAELEKIREILKEKLAEAEAKEVRIEADHKAEISHVRLTMKEQLSQAEEEREKASSKLEEMEITLEEMISQRRVMEDKIAELEKTKSNRELALDNLKAEKTKLQLLYDKSQEQLQRQLHSGDQNGTEDGERGERLEKINDIQDQQVVDLEKVGQEKMTLQSEIQIQKQKPQELESQTDVLVLDKCDLMEKLDTFTAKISDLEEALHGAKLKLLAQDDLVSQHDRLKICLSEANELSCNLQKKVERLHADLLASEEEISSRDVELDQLRSELKSAVDAKTSACTDQLVLVAQVNKVEEQMSVQAEEFKREVAELKGSMNELQLKLKSLQEIKDNLEAGNEVLKLKLSKSHDLQHMLAEEQALTASLRESLDKLEQSKTCLAEEMQAKEEEFAQRSTELSRKLELGRIATGELSKECENLRSDLETKTKNFQRENKNLESIIFGLQKDKQQLNEEMVILKEKEEAHKTVLASLQEASSKNQLAMDMANNKSLEMGQKVNDLLKKCESLRFDLKEKDEANGGLRTQLISNEAALASLEEASTKNKLAMESANNKCLEMEQRINDLSKECEQLRSDLQLKESCFLKEKDQLNGTISNLLEDKRSLEKQLCSLNEKLTMKCEKLRKTLKSNQRTYKQHLEEKLSILKEKDEDNARLKIQLTSLHESSSEHQLAMTAANNKSLELGHKKSRESNFRTEKERMDGTICSLLEDKRNLEEKLCSLSEIMSKLEFELAAFQPPKSCGSFKSNISNGNPTTKKTLDRSATPSVAMKPSMLIESTERKNRRITAYDERRRQSNWNDFQDCANTTNFSAEPRKKKAMNSATKVGEIFTAAGQAFSRLGDLTMQLHPNAESPSGKWTDEEIDMLHSSIMRFSDDLTKISLSIKNRTVSQIRQALKKKAFEDAGIPAKQVPVQQVQHVLQTLPPQQSQPQPQPQPQQSLQQTPPQVFKTQPIVQHVQLVAQPKQIILHPQTTTTTGTTVTVKQYQQMQKALAAAQAAAATAAAANNTPTITENIIIQQPTSTSATAVQQPLVVSTCSSAQIVVPVVVPAVSTVLSPTVVIADDVVSTTSTPSATATTAGAGAGAGGATAAGGAPAGAAAGLKCGPDVSMTLNRINVQENEVDVEECLPAEVVKLDFVSEEVAG</sequence>
<feature type="coiled-coil region" evidence="8">
    <location>
        <begin position="1224"/>
        <end position="1401"/>
    </location>
</feature>
<organism evidence="11 12">
    <name type="scientific">Drosophila gunungcola</name>
    <name type="common">fruit fly</name>
    <dbReference type="NCBI Taxonomy" id="103775"/>
    <lineage>
        <taxon>Eukaryota</taxon>
        <taxon>Metazoa</taxon>
        <taxon>Ecdysozoa</taxon>
        <taxon>Arthropoda</taxon>
        <taxon>Hexapoda</taxon>
        <taxon>Insecta</taxon>
        <taxon>Pterygota</taxon>
        <taxon>Neoptera</taxon>
        <taxon>Endopterygota</taxon>
        <taxon>Diptera</taxon>
        <taxon>Brachycera</taxon>
        <taxon>Muscomorpha</taxon>
        <taxon>Ephydroidea</taxon>
        <taxon>Drosophilidae</taxon>
        <taxon>Drosophila</taxon>
        <taxon>Sophophora</taxon>
    </lineage>
</organism>
<feature type="domain" description="Kinesin motor" evidence="10">
    <location>
        <begin position="8"/>
        <end position="305"/>
    </location>
</feature>
<feature type="compositionally biased region" description="Polar residues" evidence="9">
    <location>
        <begin position="2029"/>
        <end position="2049"/>
    </location>
</feature>
<dbReference type="SUPFAM" id="SSF52540">
    <property type="entry name" value="P-loop containing nucleoside triphosphate hydrolases"/>
    <property type="match status" value="1"/>
</dbReference>
<feature type="compositionally biased region" description="Basic and acidic residues" evidence="9">
    <location>
        <begin position="999"/>
        <end position="1012"/>
    </location>
</feature>
<feature type="region of interest" description="Disordered" evidence="9">
    <location>
        <begin position="999"/>
        <end position="1022"/>
    </location>
</feature>
<keyword evidence="2 7" id="KW-0547">Nucleotide-binding</keyword>
<dbReference type="GO" id="GO:0007018">
    <property type="term" value="P:microtubule-based movement"/>
    <property type="evidence" value="ECO:0007669"/>
    <property type="project" value="InterPro"/>
</dbReference>
<feature type="coiled-coil region" evidence="8">
    <location>
        <begin position="491"/>
        <end position="582"/>
    </location>
</feature>
<dbReference type="Gene3D" id="3.40.850.10">
    <property type="entry name" value="Kinesin motor domain"/>
    <property type="match status" value="1"/>
</dbReference>
<protein>
    <recommendedName>
        <fullName evidence="10">Kinesin motor domain-containing protein</fullName>
    </recommendedName>
</protein>
<dbReference type="GO" id="GO:0008017">
    <property type="term" value="F:microtubule binding"/>
    <property type="evidence" value="ECO:0007669"/>
    <property type="project" value="InterPro"/>
</dbReference>
<dbReference type="EMBL" id="JAMKOV010000002">
    <property type="protein sequence ID" value="KAI8043494.1"/>
    <property type="molecule type" value="Genomic_DNA"/>
</dbReference>
<evidence type="ECO:0000256" key="5">
    <source>
        <dbReference type="ARBA" id="ARBA00023175"/>
    </source>
</evidence>
<feature type="coiled-coil region" evidence="8">
    <location>
        <begin position="321"/>
        <end position="361"/>
    </location>
</feature>
<dbReference type="PROSITE" id="PS50067">
    <property type="entry name" value="KINESIN_MOTOR_2"/>
    <property type="match status" value="1"/>
</dbReference>
<dbReference type="InterPro" id="IPR036961">
    <property type="entry name" value="Kinesin_motor_dom_sf"/>
</dbReference>
<dbReference type="InterPro" id="IPR027417">
    <property type="entry name" value="P-loop_NTPase"/>
</dbReference>
<dbReference type="PANTHER" id="PTHR47968">
    <property type="entry name" value="CENTROMERE PROTEIN E"/>
    <property type="match status" value="1"/>
</dbReference>
<evidence type="ECO:0000256" key="6">
    <source>
        <dbReference type="ARBA" id="ARBA00023212"/>
    </source>
</evidence>
<feature type="coiled-coil region" evidence="8">
    <location>
        <begin position="1833"/>
        <end position="1924"/>
    </location>
</feature>
<keyword evidence="3 7" id="KW-0067">ATP-binding</keyword>
<feature type="coiled-coil region" evidence="8">
    <location>
        <begin position="1703"/>
        <end position="1755"/>
    </location>
</feature>
<evidence type="ECO:0000313" key="12">
    <source>
        <dbReference type="Proteomes" id="UP001059596"/>
    </source>
</evidence>
<comment type="similarity">
    <text evidence="7">Belongs to the TRAFAC class myosin-kinesin ATPase superfamily. Kinesin family.</text>
</comment>
<dbReference type="GO" id="GO:0000278">
    <property type="term" value="P:mitotic cell cycle"/>
    <property type="evidence" value="ECO:0007669"/>
    <property type="project" value="TreeGrafter"/>
</dbReference>
<name>A0A9P9YUQ9_9MUSC</name>
<keyword evidence="5 7" id="KW-0505">Motor protein</keyword>
<proteinExistence type="inferred from homology"/>
<reference evidence="11" key="1">
    <citation type="journal article" date="2023" name="Genome Biol. Evol.">
        <title>Long-read-based Genome Assembly of Drosophila gunungcola Reveals Fewer Chemosensory Genes in Flower-breeding Species.</title>
        <authorList>
            <person name="Negi A."/>
            <person name="Liao B.Y."/>
            <person name="Yeh S.D."/>
        </authorList>
    </citation>
    <scope>NUCLEOTIDE SEQUENCE</scope>
    <source>
        <strain evidence="11">Sukarami</strain>
    </source>
</reference>
<evidence type="ECO:0000256" key="3">
    <source>
        <dbReference type="ARBA" id="ARBA00022840"/>
    </source>
</evidence>
<dbReference type="InterPro" id="IPR019821">
    <property type="entry name" value="Kinesin_motor_CS"/>
</dbReference>
<dbReference type="Proteomes" id="UP001059596">
    <property type="component" value="Unassembled WGS sequence"/>
</dbReference>
<evidence type="ECO:0000256" key="2">
    <source>
        <dbReference type="ARBA" id="ARBA00022741"/>
    </source>
</evidence>
<evidence type="ECO:0000256" key="8">
    <source>
        <dbReference type="SAM" id="Coils"/>
    </source>
</evidence>
<evidence type="ECO:0000256" key="1">
    <source>
        <dbReference type="ARBA" id="ARBA00004245"/>
    </source>
</evidence>
<dbReference type="InterPro" id="IPR027640">
    <property type="entry name" value="Kinesin-like_fam"/>
</dbReference>
<feature type="region of interest" description="Disordered" evidence="9">
    <location>
        <begin position="815"/>
        <end position="841"/>
    </location>
</feature>
<feature type="coiled-coil region" evidence="8">
    <location>
        <begin position="1437"/>
        <end position="1499"/>
    </location>
</feature>
<dbReference type="GO" id="GO:0005524">
    <property type="term" value="F:ATP binding"/>
    <property type="evidence" value="ECO:0007669"/>
    <property type="project" value="UniProtKB-UniRule"/>
</dbReference>
<keyword evidence="12" id="KW-1185">Reference proteome</keyword>
<comment type="subcellular location">
    <subcellularLocation>
        <location evidence="1">Cytoplasm</location>
        <location evidence="1">Cytoskeleton</location>
    </subcellularLocation>
</comment>
<feature type="coiled-coil region" evidence="8">
    <location>
        <begin position="618"/>
        <end position="813"/>
    </location>
</feature>
<feature type="binding site" evidence="7">
    <location>
        <begin position="83"/>
        <end position="90"/>
    </location>
    <ligand>
        <name>ATP</name>
        <dbReference type="ChEBI" id="CHEBI:30616"/>
    </ligand>
</feature>
<feature type="region of interest" description="Disordered" evidence="9">
    <location>
        <begin position="378"/>
        <end position="430"/>
    </location>
</feature>
<feature type="coiled-coil region" evidence="8">
    <location>
        <begin position="1591"/>
        <end position="1677"/>
    </location>
</feature>
<evidence type="ECO:0000256" key="7">
    <source>
        <dbReference type="PROSITE-ProRule" id="PRU00283"/>
    </source>
</evidence>
<dbReference type="GO" id="GO:0003777">
    <property type="term" value="F:microtubule motor activity"/>
    <property type="evidence" value="ECO:0007669"/>
    <property type="project" value="InterPro"/>
</dbReference>
<dbReference type="GO" id="GO:0005874">
    <property type="term" value="C:microtubule"/>
    <property type="evidence" value="ECO:0007669"/>
    <property type="project" value="TreeGrafter"/>
</dbReference>
<keyword evidence="4 8" id="KW-0175">Coiled coil</keyword>
<dbReference type="Gene3D" id="1.10.287.1490">
    <property type="match status" value="1"/>
</dbReference>
<feature type="region of interest" description="Disordered" evidence="9">
    <location>
        <begin position="2207"/>
        <end position="2228"/>
    </location>
</feature>
<dbReference type="PRINTS" id="PR00380">
    <property type="entry name" value="KINESINHEAVY"/>
</dbReference>
<dbReference type="SMART" id="SM00129">
    <property type="entry name" value="KISc"/>
    <property type="match status" value="1"/>
</dbReference>
<evidence type="ECO:0000259" key="10">
    <source>
        <dbReference type="PROSITE" id="PS50067"/>
    </source>
</evidence>
<evidence type="ECO:0000256" key="4">
    <source>
        <dbReference type="ARBA" id="ARBA00023054"/>
    </source>
</evidence>
<evidence type="ECO:0000313" key="11">
    <source>
        <dbReference type="EMBL" id="KAI8043494.1"/>
    </source>
</evidence>